<feature type="signal peptide" evidence="8">
    <location>
        <begin position="1"/>
        <end position="22"/>
    </location>
</feature>
<dbReference type="SUPFAM" id="SSF52499">
    <property type="entry name" value="Isochorismatase-like hydrolases"/>
    <property type="match status" value="1"/>
</dbReference>
<evidence type="ECO:0000259" key="9">
    <source>
        <dbReference type="Pfam" id="PF00857"/>
    </source>
</evidence>
<evidence type="ECO:0000313" key="10">
    <source>
        <dbReference type="EMBL" id="WAR11077.1"/>
    </source>
</evidence>
<evidence type="ECO:0000256" key="7">
    <source>
        <dbReference type="ARBA" id="ARBA00043224"/>
    </source>
</evidence>
<dbReference type="Pfam" id="PF00857">
    <property type="entry name" value="Isochorismatase"/>
    <property type="match status" value="1"/>
</dbReference>
<keyword evidence="8" id="KW-0732">Signal</keyword>
<gene>
    <name evidence="10" type="ORF">MAR_036153</name>
</gene>
<proteinExistence type="inferred from homology"/>
<sequence length="229" mass="25283">MYMESVMLAILLVLSAVGPALSNLALIIIDVQNCFLSGGTLAVENGDDVISVIQHIRLKYKDQISLTVFTQDWHCADHVSFASQHVGKQPFTAIDLLYTDNGTLCPVNSSCDSTHNISQTLWPDHCVINTTDAQLSSQLEQHPGDIVVKKGYHCQVDSYSGFFDNGGFSHTELDSLLRQRKITRLLVTGLALDFCVYYTSKDGQALGYETYTVADACRPVRKDNVDKAM</sequence>
<comment type="similarity">
    <text evidence="1">Belongs to the isochorismatase family.</text>
</comment>
<organism evidence="10 11">
    <name type="scientific">Mya arenaria</name>
    <name type="common">Soft-shell clam</name>
    <dbReference type="NCBI Taxonomy" id="6604"/>
    <lineage>
        <taxon>Eukaryota</taxon>
        <taxon>Metazoa</taxon>
        <taxon>Spiralia</taxon>
        <taxon>Lophotrochozoa</taxon>
        <taxon>Mollusca</taxon>
        <taxon>Bivalvia</taxon>
        <taxon>Autobranchia</taxon>
        <taxon>Heteroconchia</taxon>
        <taxon>Euheterodonta</taxon>
        <taxon>Imparidentia</taxon>
        <taxon>Neoheterodontei</taxon>
        <taxon>Myida</taxon>
        <taxon>Myoidea</taxon>
        <taxon>Myidae</taxon>
        <taxon>Mya</taxon>
    </lineage>
</organism>
<keyword evidence="4" id="KW-0378">Hydrolase</keyword>
<evidence type="ECO:0000256" key="4">
    <source>
        <dbReference type="ARBA" id="ARBA00022801"/>
    </source>
</evidence>
<reference evidence="10" key="1">
    <citation type="submission" date="2022-11" db="EMBL/GenBank/DDBJ databases">
        <title>Centuries of genome instability and evolution in soft-shell clam transmissible cancer (bioRxiv).</title>
        <authorList>
            <person name="Hart S.F.M."/>
            <person name="Yonemitsu M.A."/>
            <person name="Giersch R.M."/>
            <person name="Beal B.F."/>
            <person name="Arriagada G."/>
            <person name="Davis B.W."/>
            <person name="Ostrander E.A."/>
            <person name="Goff S.P."/>
            <person name="Metzger M.J."/>
        </authorList>
    </citation>
    <scope>NUCLEOTIDE SEQUENCE</scope>
    <source>
        <strain evidence="10">MELC-2E11</strain>
        <tissue evidence="10">Siphon/mantle</tissue>
    </source>
</reference>
<protein>
    <recommendedName>
        <fullName evidence="6">nicotinamidase</fullName>
        <ecNumber evidence="6">3.5.1.19</ecNumber>
    </recommendedName>
    <alternativeName>
        <fullName evidence="7">Nicotinamide deamidase</fullName>
    </alternativeName>
</protein>
<evidence type="ECO:0000256" key="5">
    <source>
        <dbReference type="ARBA" id="ARBA00037900"/>
    </source>
</evidence>
<feature type="domain" description="Isochorismatase-like" evidence="9">
    <location>
        <begin position="25"/>
        <end position="228"/>
    </location>
</feature>
<feature type="non-terminal residue" evidence="10">
    <location>
        <position position="229"/>
    </location>
</feature>
<dbReference type="EMBL" id="CP111018">
    <property type="protein sequence ID" value="WAR11077.1"/>
    <property type="molecule type" value="Genomic_DNA"/>
</dbReference>
<dbReference type="EC" id="3.5.1.19" evidence="6"/>
<keyword evidence="2" id="KW-0662">Pyridine nucleotide biosynthesis</keyword>
<dbReference type="PANTHER" id="PTHR11080:SF2">
    <property type="entry name" value="LD05707P"/>
    <property type="match status" value="1"/>
</dbReference>
<keyword evidence="11" id="KW-1185">Reference proteome</keyword>
<evidence type="ECO:0000256" key="3">
    <source>
        <dbReference type="ARBA" id="ARBA00022723"/>
    </source>
</evidence>
<accession>A0ABY7EM53</accession>
<dbReference type="InterPro" id="IPR052347">
    <property type="entry name" value="Isochorismatase_Nicotinamidase"/>
</dbReference>
<evidence type="ECO:0000256" key="1">
    <source>
        <dbReference type="ARBA" id="ARBA00006336"/>
    </source>
</evidence>
<evidence type="ECO:0000313" key="11">
    <source>
        <dbReference type="Proteomes" id="UP001164746"/>
    </source>
</evidence>
<feature type="chain" id="PRO_5046447770" description="nicotinamidase" evidence="8">
    <location>
        <begin position="23"/>
        <end position="229"/>
    </location>
</feature>
<dbReference type="PANTHER" id="PTHR11080">
    <property type="entry name" value="PYRAZINAMIDASE/NICOTINAMIDASE"/>
    <property type="match status" value="1"/>
</dbReference>
<evidence type="ECO:0000256" key="8">
    <source>
        <dbReference type="SAM" id="SignalP"/>
    </source>
</evidence>
<dbReference type="InterPro" id="IPR000868">
    <property type="entry name" value="Isochorismatase-like_dom"/>
</dbReference>
<dbReference type="Proteomes" id="UP001164746">
    <property type="component" value="Chromosome 7"/>
</dbReference>
<name>A0ABY7EM53_MYAAR</name>
<comment type="pathway">
    <text evidence="5">Cofactor biosynthesis; nicotinate biosynthesis; nicotinate from nicotinamide: step 1/1.</text>
</comment>
<dbReference type="InterPro" id="IPR036380">
    <property type="entry name" value="Isochorismatase-like_sf"/>
</dbReference>
<evidence type="ECO:0000256" key="6">
    <source>
        <dbReference type="ARBA" id="ARBA00039017"/>
    </source>
</evidence>
<keyword evidence="3" id="KW-0479">Metal-binding</keyword>
<dbReference type="Gene3D" id="3.40.50.850">
    <property type="entry name" value="Isochorismatase-like"/>
    <property type="match status" value="1"/>
</dbReference>
<evidence type="ECO:0000256" key="2">
    <source>
        <dbReference type="ARBA" id="ARBA00022642"/>
    </source>
</evidence>